<geneLocation type="chloroplast" evidence="7"/>
<dbReference type="PANTHER" id="PTHR36083:SF1">
    <property type="entry name" value="LARGE RIBOSOMAL SUBUNIT PROTEIN BL32C"/>
    <property type="match status" value="1"/>
</dbReference>
<evidence type="ECO:0000256" key="3">
    <source>
        <dbReference type="ARBA" id="ARBA00023274"/>
    </source>
</evidence>
<dbReference type="PANTHER" id="PTHR36083">
    <property type="entry name" value="50S RIBOSOMAL PROTEIN L32, CHLOROPLASTIC"/>
    <property type="match status" value="1"/>
</dbReference>
<evidence type="ECO:0000256" key="2">
    <source>
        <dbReference type="ARBA" id="ARBA00022980"/>
    </source>
</evidence>
<comment type="subcellular location">
    <subcellularLocation>
        <location evidence="5">Plastid</location>
        <location evidence="5">Chloroplast</location>
    </subcellularLocation>
</comment>
<sequence length="54" mass="6225">MAVPKKRTSKSKKNARKANWKRKGYKEAQKSLSLAKSMLRGKTTSFVYSLYVDE</sequence>
<name>A0A2U9NRU8_9STRA</name>
<accession>A0A2U9NRU8</accession>
<dbReference type="SUPFAM" id="SSF57829">
    <property type="entry name" value="Zn-binding ribosomal proteins"/>
    <property type="match status" value="1"/>
</dbReference>
<keyword evidence="7" id="KW-0934">Plastid</keyword>
<dbReference type="InterPro" id="IPR011332">
    <property type="entry name" value="Ribosomal_zn-bd"/>
</dbReference>
<keyword evidence="2 5" id="KW-0689">Ribosomal protein</keyword>
<evidence type="ECO:0000313" key="7">
    <source>
        <dbReference type="EMBL" id="AWT39861.1"/>
    </source>
</evidence>
<evidence type="ECO:0000256" key="1">
    <source>
        <dbReference type="ARBA" id="ARBA00008560"/>
    </source>
</evidence>
<protein>
    <recommendedName>
        <fullName evidence="4 5">Large ribosomal subunit protein bL32c</fullName>
    </recommendedName>
</protein>
<feature type="region of interest" description="Disordered" evidence="6">
    <location>
        <begin position="1"/>
        <end position="24"/>
    </location>
</feature>
<gene>
    <name evidence="5 7" type="primary">rpl32</name>
</gene>
<evidence type="ECO:0000256" key="4">
    <source>
        <dbReference type="ARBA" id="ARBA00035280"/>
    </source>
</evidence>
<dbReference type="GeneID" id="36959661"/>
<dbReference type="InterPro" id="IPR002677">
    <property type="entry name" value="Ribosomal_bL32"/>
</dbReference>
<dbReference type="GO" id="GO:0009507">
    <property type="term" value="C:chloroplast"/>
    <property type="evidence" value="ECO:0007669"/>
    <property type="project" value="UniProtKB-SubCell"/>
</dbReference>
<organism evidence="7">
    <name type="scientific">Psammoneis obaidii</name>
    <dbReference type="NCBI Taxonomy" id="1706219"/>
    <lineage>
        <taxon>Eukaryota</taxon>
        <taxon>Sar</taxon>
        <taxon>Stramenopiles</taxon>
        <taxon>Ochrophyta</taxon>
        <taxon>Bacillariophyta</taxon>
        <taxon>Mediophyceae</taxon>
        <taxon>Biddulphiophycidae</taxon>
        <taxon>Triceratiales</taxon>
        <taxon>Plagiogrammaceae</taxon>
        <taxon>Psammoneis</taxon>
    </lineage>
</organism>
<keyword evidence="7" id="KW-0150">Chloroplast</keyword>
<dbReference type="GO" id="GO:0015934">
    <property type="term" value="C:large ribosomal subunit"/>
    <property type="evidence" value="ECO:0007669"/>
    <property type="project" value="InterPro"/>
</dbReference>
<dbReference type="Pfam" id="PF01783">
    <property type="entry name" value="Ribosomal_L32p"/>
    <property type="match status" value="1"/>
</dbReference>
<dbReference type="EMBL" id="MG755803">
    <property type="protein sequence ID" value="AWT39861.1"/>
    <property type="molecule type" value="Genomic_DNA"/>
</dbReference>
<reference evidence="7" key="1">
    <citation type="journal article" date="2018" name="Adv. Bot. Res.">
        <title>Evolution of the Plastid Genomes in Diatoms.</title>
        <authorList>
            <person name="Yu M."/>
            <person name="Ashworth M.P."/>
            <person name="Hajrah N.H."/>
            <person name="Khiyami M.A."/>
            <person name="Sabir M.J."/>
            <person name="Alhebshi A.M."/>
            <person name="Al-Malki A.L."/>
            <person name="Sabir J.S.M."/>
            <person name="Theriot E.C."/>
            <person name="Jansen R.K."/>
        </authorList>
    </citation>
    <scope>NUCLEOTIDE SEQUENCE</scope>
</reference>
<proteinExistence type="inferred from homology"/>
<dbReference type="RefSeq" id="YP_009497148.1">
    <property type="nucleotide sequence ID" value="NC_038004.1"/>
</dbReference>
<dbReference type="RefSeq" id="YP_009497093.1">
    <property type="nucleotide sequence ID" value="NC_038004.1"/>
</dbReference>
<keyword evidence="3 5" id="KW-0687">Ribonucleoprotein</keyword>
<dbReference type="GO" id="GO:0006412">
    <property type="term" value="P:translation"/>
    <property type="evidence" value="ECO:0007669"/>
    <property type="project" value="UniProtKB-UniRule"/>
</dbReference>
<dbReference type="EMBL" id="MG755803">
    <property type="protein sequence ID" value="AWT39806.1"/>
    <property type="molecule type" value="Genomic_DNA"/>
</dbReference>
<evidence type="ECO:0000256" key="5">
    <source>
        <dbReference type="HAMAP-Rule" id="MF_00340"/>
    </source>
</evidence>
<dbReference type="InterPro" id="IPR044958">
    <property type="entry name" value="Ribosomal_bL32_plant/cyanobact"/>
</dbReference>
<comment type="similarity">
    <text evidence="1 5">Belongs to the bacterial ribosomal protein bL32 family.</text>
</comment>
<evidence type="ECO:0000256" key="6">
    <source>
        <dbReference type="SAM" id="MobiDB-lite"/>
    </source>
</evidence>
<dbReference type="GO" id="GO:0003735">
    <property type="term" value="F:structural constituent of ribosome"/>
    <property type="evidence" value="ECO:0007669"/>
    <property type="project" value="InterPro"/>
</dbReference>
<dbReference type="AlphaFoldDB" id="A0A2U9NRU8"/>
<dbReference type="GeneID" id="36959601"/>
<dbReference type="HAMAP" id="MF_00340">
    <property type="entry name" value="Ribosomal_bL32"/>
    <property type="match status" value="1"/>
</dbReference>